<accession>C2KLK9</accession>
<comment type="caution">
    <text evidence="1">The sequence shown here is derived from an EMBL/GenBank/DDBJ whole genome shotgun (WGS) entry which is preliminary data.</text>
</comment>
<evidence type="ECO:0000313" key="2">
    <source>
        <dbReference type="Proteomes" id="UP000004283"/>
    </source>
</evidence>
<dbReference type="HOGENOM" id="CLU_3119409_0_0_9"/>
<protein>
    <submittedName>
        <fullName evidence="1">Uncharacterized protein</fullName>
    </submittedName>
</protein>
<organism evidence="1 2">
    <name type="scientific">Leuconostoc mesenteroides subsp. cremoris ATCC 19254</name>
    <dbReference type="NCBI Taxonomy" id="586220"/>
    <lineage>
        <taxon>Bacteria</taxon>
        <taxon>Bacillati</taxon>
        <taxon>Bacillota</taxon>
        <taxon>Bacilli</taxon>
        <taxon>Lactobacillales</taxon>
        <taxon>Lactobacillaceae</taxon>
        <taxon>Leuconostoc</taxon>
    </lineage>
</organism>
<reference evidence="1 2" key="1">
    <citation type="submission" date="2009-04" db="EMBL/GenBank/DDBJ databases">
        <authorList>
            <person name="Qin X."/>
            <person name="Bachman B."/>
            <person name="Battles P."/>
            <person name="Bell A."/>
            <person name="Bess C."/>
            <person name="Bickham C."/>
            <person name="Chaboub L."/>
            <person name="Chen D."/>
            <person name="Coyle M."/>
            <person name="Deiros D.R."/>
            <person name="Dinh H."/>
            <person name="Forbes L."/>
            <person name="Fowler G."/>
            <person name="Francisco L."/>
            <person name="Fu Q."/>
            <person name="Gubbala S."/>
            <person name="Hale W."/>
            <person name="Han Y."/>
            <person name="Hemphill L."/>
            <person name="Highlander S.K."/>
            <person name="Hirani K."/>
            <person name="Hogues M."/>
            <person name="Jackson L."/>
            <person name="Jakkamsetti A."/>
            <person name="Javaid M."/>
            <person name="Jiang H."/>
            <person name="Korchina V."/>
            <person name="Kovar C."/>
            <person name="Lara F."/>
            <person name="Lee S."/>
            <person name="Mata R."/>
            <person name="Mathew T."/>
            <person name="Moen C."/>
            <person name="Morales K."/>
            <person name="Munidasa M."/>
            <person name="Nazareth L."/>
            <person name="Ngo R."/>
            <person name="Nguyen L."/>
            <person name="Okwuonu G."/>
            <person name="Ongeri F."/>
            <person name="Patil S."/>
            <person name="Petrosino J."/>
            <person name="Pham C."/>
            <person name="Pham P."/>
            <person name="Pu L.-L."/>
            <person name="Puazo M."/>
            <person name="Raj R."/>
            <person name="Reid J."/>
            <person name="Rouhana J."/>
            <person name="Saada N."/>
            <person name="Shang Y."/>
            <person name="Simmons D."/>
            <person name="Thornton R."/>
            <person name="Warren J."/>
            <person name="Weissenberger G."/>
            <person name="Zhang J."/>
            <person name="Zhang L."/>
            <person name="Zhou C."/>
            <person name="Zhu D."/>
            <person name="Muzny D."/>
            <person name="Worley K."/>
            <person name="Gibbs R."/>
        </authorList>
    </citation>
    <scope>NUCLEOTIDE SEQUENCE [LARGE SCALE GENOMIC DNA]</scope>
    <source>
        <strain evidence="1 2">ATCC 19254</strain>
    </source>
</reference>
<proteinExistence type="predicted"/>
<gene>
    <name evidence="1" type="ORF">HMPREF0555_1525</name>
</gene>
<dbReference type="AlphaFoldDB" id="C2KLK9"/>
<name>C2KLK9_LEUMC</name>
<evidence type="ECO:0000313" key="1">
    <source>
        <dbReference type="EMBL" id="EEJ41873.1"/>
    </source>
</evidence>
<dbReference type="EMBL" id="ACKV01000085">
    <property type="protein sequence ID" value="EEJ41873.1"/>
    <property type="molecule type" value="Genomic_DNA"/>
</dbReference>
<dbReference type="Proteomes" id="UP000004283">
    <property type="component" value="Unassembled WGS sequence"/>
</dbReference>
<sequence length="50" mass="5562">MLNNSIIALSDGTLTLLNGQKNMLEAIKLLAQRDELKSSLSEIKKEKIHP</sequence>